<sequence>ACCNFICGIVALDETRLVRLPPTEDIDSNTRPGIAEHEVQEDEDHSTSSDVVIYCREERTGPALLSPEPVAPAVTPGNDGSLAEVISCRREGVSGMDAQMTNVEPSVHESSSDRSEDTADEKSCIDEHNIGTAQKNTDAMFHRSEESEHNSSHEGTSDSDDVSENEDICDLNENQIERFKRLESKLNGFTRRKRHFSEGDAQGLVESSQWSSRFRYTLEISSERLIGRRRCYSEGDAGTTSHKCRSSLDRYHSGYEF</sequence>
<evidence type="ECO:0000313" key="2">
    <source>
        <dbReference type="EMBL" id="KAH3741304.1"/>
    </source>
</evidence>
<comment type="caution">
    <text evidence="2">The sequence shown here is derived from an EMBL/GenBank/DDBJ whole genome shotgun (WGS) entry which is preliminary data.</text>
</comment>
<protein>
    <submittedName>
        <fullName evidence="2">Uncharacterized protein</fullName>
    </submittedName>
</protein>
<feature type="compositionally biased region" description="Basic and acidic residues" evidence="1">
    <location>
        <begin position="106"/>
        <end position="129"/>
    </location>
</feature>
<feature type="non-terminal residue" evidence="2">
    <location>
        <position position="1"/>
    </location>
</feature>
<dbReference type="AlphaFoldDB" id="A0A9D4DAT5"/>
<dbReference type="Proteomes" id="UP000828390">
    <property type="component" value="Unassembled WGS sequence"/>
</dbReference>
<gene>
    <name evidence="2" type="ORF">DPMN_048026</name>
</gene>
<evidence type="ECO:0000256" key="1">
    <source>
        <dbReference type="SAM" id="MobiDB-lite"/>
    </source>
</evidence>
<feature type="region of interest" description="Disordered" evidence="1">
    <location>
        <begin position="94"/>
        <end position="165"/>
    </location>
</feature>
<dbReference type="EMBL" id="JAIWYP010000011">
    <property type="protein sequence ID" value="KAH3741304.1"/>
    <property type="molecule type" value="Genomic_DNA"/>
</dbReference>
<reference evidence="2" key="1">
    <citation type="journal article" date="2019" name="bioRxiv">
        <title>The Genome of the Zebra Mussel, Dreissena polymorpha: A Resource for Invasive Species Research.</title>
        <authorList>
            <person name="McCartney M.A."/>
            <person name="Auch B."/>
            <person name="Kono T."/>
            <person name="Mallez S."/>
            <person name="Zhang Y."/>
            <person name="Obille A."/>
            <person name="Becker A."/>
            <person name="Abrahante J.E."/>
            <person name="Garbe J."/>
            <person name="Badalamenti J.P."/>
            <person name="Herman A."/>
            <person name="Mangelson H."/>
            <person name="Liachko I."/>
            <person name="Sullivan S."/>
            <person name="Sone E.D."/>
            <person name="Koren S."/>
            <person name="Silverstein K.A.T."/>
            <person name="Beckman K.B."/>
            <person name="Gohl D.M."/>
        </authorList>
    </citation>
    <scope>NUCLEOTIDE SEQUENCE</scope>
    <source>
        <strain evidence="2">Duluth1</strain>
        <tissue evidence="2">Whole animal</tissue>
    </source>
</reference>
<accession>A0A9D4DAT5</accession>
<evidence type="ECO:0000313" key="3">
    <source>
        <dbReference type="Proteomes" id="UP000828390"/>
    </source>
</evidence>
<organism evidence="2 3">
    <name type="scientific">Dreissena polymorpha</name>
    <name type="common">Zebra mussel</name>
    <name type="synonym">Mytilus polymorpha</name>
    <dbReference type="NCBI Taxonomy" id="45954"/>
    <lineage>
        <taxon>Eukaryota</taxon>
        <taxon>Metazoa</taxon>
        <taxon>Spiralia</taxon>
        <taxon>Lophotrochozoa</taxon>
        <taxon>Mollusca</taxon>
        <taxon>Bivalvia</taxon>
        <taxon>Autobranchia</taxon>
        <taxon>Heteroconchia</taxon>
        <taxon>Euheterodonta</taxon>
        <taxon>Imparidentia</taxon>
        <taxon>Neoheterodontei</taxon>
        <taxon>Myida</taxon>
        <taxon>Dreissenoidea</taxon>
        <taxon>Dreissenidae</taxon>
        <taxon>Dreissena</taxon>
    </lineage>
</organism>
<proteinExistence type="predicted"/>
<reference evidence="2" key="2">
    <citation type="submission" date="2020-11" db="EMBL/GenBank/DDBJ databases">
        <authorList>
            <person name="McCartney M.A."/>
            <person name="Auch B."/>
            <person name="Kono T."/>
            <person name="Mallez S."/>
            <person name="Becker A."/>
            <person name="Gohl D.M."/>
            <person name="Silverstein K.A.T."/>
            <person name="Koren S."/>
            <person name="Bechman K.B."/>
            <person name="Herman A."/>
            <person name="Abrahante J.E."/>
            <person name="Garbe J."/>
        </authorList>
    </citation>
    <scope>NUCLEOTIDE SEQUENCE</scope>
    <source>
        <strain evidence="2">Duluth1</strain>
        <tissue evidence="2">Whole animal</tissue>
    </source>
</reference>
<feature type="compositionally biased region" description="Basic and acidic residues" evidence="1">
    <location>
        <begin position="140"/>
        <end position="156"/>
    </location>
</feature>
<name>A0A9D4DAT5_DREPO</name>
<keyword evidence="3" id="KW-1185">Reference proteome</keyword>